<dbReference type="Pfam" id="PF13636">
    <property type="entry name" value="Methyltranf_PUA"/>
    <property type="match status" value="1"/>
</dbReference>
<feature type="binding site" evidence="7">
    <location>
        <position position="133"/>
    </location>
    <ligand>
        <name>S-adenosyl-L-methionine</name>
        <dbReference type="ChEBI" id="CHEBI:59789"/>
    </ligand>
</feature>
<dbReference type="InterPro" id="IPR031341">
    <property type="entry name" value="Methyltr_RsmF_N"/>
</dbReference>
<keyword evidence="5 7" id="KW-0949">S-adenosyl-L-methionine</keyword>
<keyword evidence="3 7" id="KW-0489">Methyltransferase</keyword>
<dbReference type="InterPro" id="IPR049560">
    <property type="entry name" value="MeTrfase_RsmB-F_NOP2_cat"/>
</dbReference>
<comment type="similarity">
    <text evidence="1 7">Belongs to the class I-like SAM-binding methyltransferase superfamily. RsmB/NOP family.</text>
</comment>
<dbReference type="InterPro" id="IPR001678">
    <property type="entry name" value="MeTrfase_RsmB-F_NOP2_dom"/>
</dbReference>
<feature type="binding site" evidence="7">
    <location>
        <begin position="109"/>
        <end position="115"/>
    </location>
    <ligand>
        <name>S-adenosyl-L-methionine</name>
        <dbReference type="ChEBI" id="CHEBI:59789"/>
    </ligand>
</feature>
<dbReference type="PANTHER" id="PTHR22807:SF30">
    <property type="entry name" value="28S RRNA (CYTOSINE(4447)-C(5))-METHYLTRANSFERASE-RELATED"/>
    <property type="match status" value="1"/>
</dbReference>
<dbReference type="STRING" id="1121476.SAMN02745751_00699"/>
<keyword evidence="10" id="KW-1185">Reference proteome</keyword>
<dbReference type="Gene3D" id="2.30.130.60">
    <property type="match status" value="1"/>
</dbReference>
<name>A0A1M6CWE1_9FIRM</name>
<dbReference type="InterPro" id="IPR018314">
    <property type="entry name" value="RsmB/NOL1/NOP2-like_CS"/>
</dbReference>
<dbReference type="InterPro" id="IPR027391">
    <property type="entry name" value="Nol1_Nop2_Fmu_2"/>
</dbReference>
<evidence type="ECO:0000256" key="5">
    <source>
        <dbReference type="ARBA" id="ARBA00022691"/>
    </source>
</evidence>
<dbReference type="PRINTS" id="PR02008">
    <property type="entry name" value="RCMTFAMILY"/>
</dbReference>
<dbReference type="PROSITE" id="PS51686">
    <property type="entry name" value="SAM_MT_RSMB_NOP"/>
    <property type="match status" value="1"/>
</dbReference>
<dbReference type="CDD" id="cd02440">
    <property type="entry name" value="AdoMet_MTases"/>
    <property type="match status" value="1"/>
</dbReference>
<dbReference type="InterPro" id="IPR029063">
    <property type="entry name" value="SAM-dependent_MTases_sf"/>
</dbReference>
<dbReference type="Proteomes" id="UP000184052">
    <property type="component" value="Unassembled WGS sequence"/>
</dbReference>
<dbReference type="Gene3D" id="3.40.50.150">
    <property type="entry name" value="Vaccinia Virus protein VP39"/>
    <property type="match status" value="1"/>
</dbReference>
<feature type="domain" description="SAM-dependent MTase RsmB/NOP-type" evidence="8">
    <location>
        <begin position="1"/>
        <end position="298"/>
    </location>
</feature>
<dbReference type="GO" id="GO:0001510">
    <property type="term" value="P:RNA methylation"/>
    <property type="evidence" value="ECO:0007669"/>
    <property type="project" value="InterPro"/>
</dbReference>
<evidence type="ECO:0000256" key="7">
    <source>
        <dbReference type="PROSITE-ProRule" id="PRU01023"/>
    </source>
</evidence>
<feature type="active site" description="Nucleophile" evidence="7">
    <location>
        <position position="231"/>
    </location>
</feature>
<dbReference type="Pfam" id="PF17125">
    <property type="entry name" value="Methyltr_RsmF_N"/>
    <property type="match status" value="1"/>
</dbReference>
<dbReference type="OrthoDB" id="9810297at2"/>
<protein>
    <submittedName>
        <fullName evidence="9">NOL1/NOP2/sun family putative RNA methylase</fullName>
    </submittedName>
</protein>
<comment type="caution">
    <text evidence="7">Lacks conserved residue(s) required for the propagation of feature annotation.</text>
</comment>
<accession>A0A1M6CWE1</accession>
<keyword evidence="2" id="KW-0963">Cytoplasm</keyword>
<evidence type="ECO:0000256" key="3">
    <source>
        <dbReference type="ARBA" id="ARBA00022603"/>
    </source>
</evidence>
<dbReference type="GO" id="GO:0008173">
    <property type="term" value="F:RNA methyltransferase activity"/>
    <property type="evidence" value="ECO:0007669"/>
    <property type="project" value="InterPro"/>
</dbReference>
<evidence type="ECO:0000256" key="4">
    <source>
        <dbReference type="ARBA" id="ARBA00022679"/>
    </source>
</evidence>
<dbReference type="Pfam" id="PF01189">
    <property type="entry name" value="Methyltr_RsmB-F"/>
    <property type="match status" value="1"/>
</dbReference>
<reference evidence="9 10" key="1">
    <citation type="submission" date="2016-11" db="EMBL/GenBank/DDBJ databases">
        <authorList>
            <person name="Jaros S."/>
            <person name="Januszkiewicz K."/>
            <person name="Wedrychowicz H."/>
        </authorList>
    </citation>
    <scope>NUCLEOTIDE SEQUENCE [LARGE SCALE GENOMIC DNA]</scope>
    <source>
        <strain evidence="9 10">DSM 17477</strain>
    </source>
</reference>
<evidence type="ECO:0000256" key="2">
    <source>
        <dbReference type="ARBA" id="ARBA00022490"/>
    </source>
</evidence>
<dbReference type="GO" id="GO:0008757">
    <property type="term" value="F:S-adenosylmethionine-dependent methyltransferase activity"/>
    <property type="evidence" value="ECO:0007669"/>
    <property type="project" value="InterPro"/>
</dbReference>
<organism evidence="9 10">
    <name type="scientific">Dethiosulfatibacter aminovorans DSM 17477</name>
    <dbReference type="NCBI Taxonomy" id="1121476"/>
    <lineage>
        <taxon>Bacteria</taxon>
        <taxon>Bacillati</taxon>
        <taxon>Bacillota</taxon>
        <taxon>Tissierellia</taxon>
        <taxon>Dethiosulfatibacter</taxon>
    </lineage>
</organism>
<keyword evidence="4 7" id="KW-0808">Transferase</keyword>
<dbReference type="GO" id="GO:0003723">
    <property type="term" value="F:RNA binding"/>
    <property type="evidence" value="ECO:0007669"/>
    <property type="project" value="UniProtKB-UniRule"/>
</dbReference>
<dbReference type="NCBIfam" id="TIGR00446">
    <property type="entry name" value="nop2p"/>
    <property type="match status" value="1"/>
</dbReference>
<dbReference type="Gene3D" id="3.30.70.1170">
    <property type="entry name" value="Sun protein, domain 3"/>
    <property type="match status" value="1"/>
</dbReference>
<feature type="binding site" evidence="7">
    <location>
        <position position="178"/>
    </location>
    <ligand>
        <name>S-adenosyl-L-methionine</name>
        <dbReference type="ChEBI" id="CHEBI:59789"/>
    </ligand>
</feature>
<gene>
    <name evidence="9" type="ORF">SAMN02745751_00699</name>
</gene>
<evidence type="ECO:0000256" key="6">
    <source>
        <dbReference type="ARBA" id="ARBA00022884"/>
    </source>
</evidence>
<evidence type="ECO:0000313" key="10">
    <source>
        <dbReference type="Proteomes" id="UP000184052"/>
    </source>
</evidence>
<evidence type="ECO:0000259" key="8">
    <source>
        <dbReference type="PROSITE" id="PS51686"/>
    </source>
</evidence>
<dbReference type="PANTHER" id="PTHR22807">
    <property type="entry name" value="NOP2 YEAST -RELATED NOL1/NOP2/FMU SUN DOMAIN-CONTAINING"/>
    <property type="match status" value="1"/>
</dbReference>
<sequence>MMLPRKFEDRMKMLLKDDYDEFIDSFDKRNVRGIRRNSLKISEDDFLKKIEYLKEPIPWCNEGYYIDYDSRPGKDIYYHCGLFYIQEPSASLPVELLNPLPGERVLDLCAAPGGKTTQIGAKMKNEGILIANDVNRKRLLSLKRNIQLFGITNSIVTNETAETMKVPFENYFDKILVDAPCSGEGMFRRDEKTKNRYSTYEDNKFTEMQKEILDHAKDLLRPGGELVYSTCTFSTEENEKVILEFLENNKDFELIDDIGLHNSTKQLSKGLMGLDEAIRIWPHVANGEGHFAVKLKKTEESSGNIGNVETIAYENRQICSVKAFADEVGLDIGGWDLVLKKGKIFKETGIGTKGMDVFYNGLEVGFEKNGRFMPSQALASFLKKEDVNKSVDIGIEGPEALKYLKGETLHINGEKGWNLVAIDGFSAGWGKLSQGILKNHYLKEWRMM</sequence>
<keyword evidence="6 7" id="KW-0694">RNA-binding</keyword>
<evidence type="ECO:0000313" key="9">
    <source>
        <dbReference type="EMBL" id="SHI65280.1"/>
    </source>
</evidence>
<proteinExistence type="inferred from homology"/>
<dbReference type="InterPro" id="IPR011023">
    <property type="entry name" value="Nop2p"/>
</dbReference>
<dbReference type="PROSITE" id="PS01153">
    <property type="entry name" value="NOL1_NOP2_SUN"/>
    <property type="match status" value="1"/>
</dbReference>
<dbReference type="SUPFAM" id="SSF53335">
    <property type="entry name" value="S-adenosyl-L-methionine-dependent methyltransferases"/>
    <property type="match status" value="1"/>
</dbReference>
<dbReference type="InterPro" id="IPR023267">
    <property type="entry name" value="RCMT"/>
</dbReference>
<dbReference type="RefSeq" id="WP_073047253.1">
    <property type="nucleotide sequence ID" value="NZ_FQZL01000006.1"/>
</dbReference>
<dbReference type="EMBL" id="FQZL01000006">
    <property type="protein sequence ID" value="SHI65280.1"/>
    <property type="molecule type" value="Genomic_DNA"/>
</dbReference>
<evidence type="ECO:0000256" key="1">
    <source>
        <dbReference type="ARBA" id="ARBA00007494"/>
    </source>
</evidence>
<dbReference type="GO" id="GO:0006396">
    <property type="term" value="P:RNA processing"/>
    <property type="evidence" value="ECO:0007669"/>
    <property type="project" value="InterPro"/>
</dbReference>
<dbReference type="AlphaFoldDB" id="A0A1M6CWE1"/>